<sequence length="142" mass="16148">MNRYQQYGLIHKGMKTKLTVELGEFTDEAYRRCLVDLTGKSSCKTMNHVELESVIAHLKEHQYLDGPKPRYQPVKTNNPNRPTDAQWRKLAALCYAKGWQGGLKDPALTAFVHRTASVSNVRFLTKVTISEVITGLEKWNAV</sequence>
<name>F9S4A6_9VIBR</name>
<comment type="caution">
    <text evidence="1">The sequence shown here is derived from an EMBL/GenBank/DDBJ whole genome shotgun (WGS) entry which is preliminary data.</text>
</comment>
<gene>
    <name evidence="1" type="ORF">VII00023_08274</name>
</gene>
<evidence type="ECO:0000313" key="2">
    <source>
        <dbReference type="Proteomes" id="UP000004605"/>
    </source>
</evidence>
<protein>
    <recommendedName>
        <fullName evidence="3">Regulatory protein GemA</fullName>
    </recommendedName>
</protein>
<dbReference type="InterPro" id="IPR009363">
    <property type="entry name" value="Phage_Mu_Gp16"/>
</dbReference>
<accession>F9S4A6</accession>
<reference evidence="1 2" key="1">
    <citation type="journal article" date="2012" name="Int. J. Syst. Evol. Microbiol.">
        <title>Vibrio caribbeanicus sp. nov., isolated from the marine sponge Scleritoderma cyanea.</title>
        <authorList>
            <person name="Hoffmann M."/>
            <person name="Monday S.R."/>
            <person name="Allard M.W."/>
            <person name="Strain E.A."/>
            <person name="Whittaker P."/>
            <person name="Naum M."/>
            <person name="McCarthy P.J."/>
            <person name="Lopez J.V."/>
            <person name="Fischer M."/>
            <person name="Brown E.W."/>
        </authorList>
    </citation>
    <scope>NUCLEOTIDE SEQUENCE [LARGE SCALE GENOMIC DNA]</scope>
    <source>
        <strain evidence="1 2">ATCC 700023</strain>
    </source>
</reference>
<dbReference type="EMBL" id="AFWF01000196">
    <property type="protein sequence ID" value="EGU36914.1"/>
    <property type="molecule type" value="Genomic_DNA"/>
</dbReference>
<evidence type="ECO:0000313" key="1">
    <source>
        <dbReference type="EMBL" id="EGU36914.1"/>
    </source>
</evidence>
<dbReference type="Proteomes" id="UP000004605">
    <property type="component" value="Unassembled WGS sequence"/>
</dbReference>
<organism evidence="1 2">
    <name type="scientific">Vibrio ichthyoenteri ATCC 700023</name>
    <dbReference type="NCBI Taxonomy" id="870968"/>
    <lineage>
        <taxon>Bacteria</taxon>
        <taxon>Pseudomonadati</taxon>
        <taxon>Pseudomonadota</taxon>
        <taxon>Gammaproteobacteria</taxon>
        <taxon>Vibrionales</taxon>
        <taxon>Vibrionaceae</taxon>
        <taxon>Vibrio</taxon>
    </lineage>
</organism>
<dbReference type="RefSeq" id="WP_006713346.1">
    <property type="nucleotide sequence ID" value="NZ_AFWF01000196.1"/>
</dbReference>
<dbReference type="OrthoDB" id="5887050at2"/>
<dbReference type="AlphaFoldDB" id="F9S4A6"/>
<evidence type="ECO:0008006" key="3">
    <source>
        <dbReference type="Google" id="ProtNLM"/>
    </source>
</evidence>
<dbReference type="Pfam" id="PF06252">
    <property type="entry name" value="GemA"/>
    <property type="match status" value="1"/>
</dbReference>
<keyword evidence="2" id="KW-1185">Reference proteome</keyword>
<proteinExistence type="predicted"/>